<dbReference type="InterPro" id="IPR029052">
    <property type="entry name" value="Metallo-depent_PP-like"/>
</dbReference>
<dbReference type="EMBL" id="JAYKOT010000003">
    <property type="protein sequence ID" value="MEB3429559.1"/>
    <property type="molecule type" value="Genomic_DNA"/>
</dbReference>
<dbReference type="InterPro" id="IPR050535">
    <property type="entry name" value="DNA_Repair-Maintenance_Comp"/>
</dbReference>
<dbReference type="PANTHER" id="PTHR30337:SF7">
    <property type="entry name" value="PHOSPHOESTERASE"/>
    <property type="match status" value="1"/>
</dbReference>
<dbReference type="Pfam" id="PF00149">
    <property type="entry name" value="Metallophos"/>
    <property type="match status" value="1"/>
</dbReference>
<dbReference type="PANTHER" id="PTHR30337">
    <property type="entry name" value="COMPONENT OF ATP-DEPENDENT DSDNA EXONUCLEASE"/>
    <property type="match status" value="1"/>
</dbReference>
<dbReference type="Gene3D" id="3.60.21.10">
    <property type="match status" value="1"/>
</dbReference>
<dbReference type="SUPFAM" id="SSF56300">
    <property type="entry name" value="Metallo-dependent phosphatases"/>
    <property type="match status" value="1"/>
</dbReference>
<dbReference type="Proteomes" id="UP001357733">
    <property type="component" value="Unassembled WGS sequence"/>
</dbReference>
<feature type="domain" description="Calcineurin-like phosphoesterase" evidence="1">
    <location>
        <begin position="3"/>
        <end position="136"/>
    </location>
</feature>
<dbReference type="GO" id="GO:0016787">
    <property type="term" value="F:hydrolase activity"/>
    <property type="evidence" value="ECO:0007669"/>
    <property type="project" value="InterPro"/>
</dbReference>
<proteinExistence type="predicted"/>
<reference evidence="2 3" key="1">
    <citation type="submission" date="2024-01" db="EMBL/GenBank/DDBJ databases">
        <title>Complete genome sequence of Citroniella saccharovorans strain M6.X9, isolated from human fecal sample.</title>
        <authorList>
            <person name="Cheng G."/>
            <person name="Westerholm M."/>
            <person name="Schnurer A."/>
        </authorList>
    </citation>
    <scope>NUCLEOTIDE SEQUENCE [LARGE SCALE GENOMIC DNA]</scope>
    <source>
        <strain evidence="2 3">DSM 29873</strain>
    </source>
</reference>
<evidence type="ECO:0000313" key="3">
    <source>
        <dbReference type="Proteomes" id="UP001357733"/>
    </source>
</evidence>
<gene>
    <name evidence="2" type="ORF">VLK81_05970</name>
</gene>
<comment type="caution">
    <text evidence="2">The sequence shown here is derived from an EMBL/GenBank/DDBJ whole genome shotgun (WGS) entry which is preliminary data.</text>
</comment>
<protein>
    <submittedName>
        <fullName evidence="2">Metallophosphoesterase</fullName>
    </submittedName>
</protein>
<evidence type="ECO:0000259" key="1">
    <source>
        <dbReference type="Pfam" id="PF00149"/>
    </source>
</evidence>
<sequence length="294" mass="35397">MSGDTFEREDINLYTENKILDIFDKYDDIKIFMIFGNHDYYDETISRFVNSFPKNVYVFKNNNLNFYELKNINTRIYGMSWTEKFNSNKKFKVELDPNFYNVFLIHEDLDNNENFYLKNNLSKLQFDYIALGHIHKKFQFKNIFNPGSLSPSSFKDTGEYGFNYVNLDNALKCEFIRSNNPSFIQINYDISNISKDDFIMYFNKLDKNNFYRIIISGYSKIKKIELESIFLHLQEKFLYIEFIDNSYFWDIEKINSIKNNLLFREILKNIELSDNKDKLIELFLEKIGESFEDN</sequence>
<evidence type="ECO:0000313" key="2">
    <source>
        <dbReference type="EMBL" id="MEB3429559.1"/>
    </source>
</evidence>
<dbReference type="InterPro" id="IPR004843">
    <property type="entry name" value="Calcineurin-like_PHP"/>
</dbReference>
<name>A0AAW9MQZ4_9FIRM</name>
<dbReference type="AlphaFoldDB" id="A0AAW9MQZ4"/>
<accession>A0AAW9MQZ4</accession>
<keyword evidence="3" id="KW-1185">Reference proteome</keyword>
<organism evidence="2 3">
    <name type="scientific">Citroniella saccharovorans</name>
    <dbReference type="NCBI Taxonomy" id="2053367"/>
    <lineage>
        <taxon>Bacteria</taxon>
        <taxon>Bacillati</taxon>
        <taxon>Bacillota</taxon>
        <taxon>Tissierellia</taxon>
        <taxon>Tissierellales</taxon>
        <taxon>Peptoniphilaceae</taxon>
        <taxon>Citroniella</taxon>
    </lineage>
</organism>